<dbReference type="SMART" id="SM00220">
    <property type="entry name" value="S_TKc"/>
    <property type="match status" value="1"/>
</dbReference>
<dbReference type="Gene3D" id="3.30.200.20">
    <property type="entry name" value="Phosphorylase Kinase, domain 1"/>
    <property type="match status" value="1"/>
</dbReference>
<dbReference type="PROSITE" id="PS00108">
    <property type="entry name" value="PROTEIN_KINASE_ST"/>
    <property type="match status" value="1"/>
</dbReference>
<dbReference type="KEGG" id="npv:OHM77_00210"/>
<keyword evidence="3" id="KW-0418">Kinase</keyword>
<dbReference type="SUPFAM" id="SSF109604">
    <property type="entry name" value="HD-domain/PDEase-like"/>
    <property type="match status" value="1"/>
</dbReference>
<feature type="domain" description="Protein kinase" evidence="5">
    <location>
        <begin position="8"/>
        <end position="265"/>
    </location>
</feature>
<dbReference type="Pfam" id="PF08668">
    <property type="entry name" value="HDOD"/>
    <property type="match status" value="1"/>
</dbReference>
<dbReference type="Pfam" id="PF01590">
    <property type="entry name" value="GAF"/>
    <property type="match status" value="1"/>
</dbReference>
<sequence length="796" mass="86933">MTDTVGRFEIRRELGRGAQSAVYLAWDPQLQREVAIKTLHFTCADPERNAVLLDEARMVSKLRHANVVPIFDAGEQDGDPYLVFEYVEGRNLLDVLAEDGPMPPARAADIMRQVADALAQAHALGIIHRDLKPSNIILDRQGVPRVMDFGIASRVPEAGREDGRDLVGTPSYMAPEYVTRRVVGEKADVFAAGLVLLEMLTGKRVFQGGGAEAVLRRVAHEAVALPRDAGIDDRLGDIILKACAPDPAMRLPTAAQMRQALEGYLGASLAPPAANEGGEAGPQGTLEFLLRRMRHKSDFPALSESVSAINKMTNSDRESINKLSNTILRDYALTNKILRLVNSAYYRQAGGGNISTVSRAVIVLGFDTIRSIAITVLLFEHLQDKANARELKEAFLRANLAGLLGRDASRKFAARESEEAFICALFHGLGQLLARYYFPEEEEEIRKIMQQKHVSEEAAASRVLGISFEDLGIGVARTWGFPALIVNSMRRLPEGKVRKPVTHEEALHVVAGFSNELCDRIAGSAPEDRAQVVQAVMERFSVSMQITDRQLQATLDKSLDELTQVASILRVNLKQSAFARQARAFAGGREEAKAAADDDEAVTLANTLGGTAMLGGGDEAAAAVPENAQNVLAAGIQDISNSLVEDFSLNDLLRIILETMYRAMGFQRVLLCLKDGKSQQMTGRFGFGPDTGEVAKRFRFPLAHSADVFHLAVAKGVDIIIADIDDPKIAGRIPDWYRRQVAAKTFVLFPLNLKGNPVAMIYCDKEKAGSIAIPENELTLLKTLRNQALLAIKQSV</sequence>
<dbReference type="Gene3D" id="3.30.450.40">
    <property type="match status" value="1"/>
</dbReference>
<dbReference type="EMBL" id="CP107246">
    <property type="protein sequence ID" value="WIM05743.1"/>
    <property type="molecule type" value="Genomic_DNA"/>
</dbReference>
<dbReference type="PROSITE" id="PS51833">
    <property type="entry name" value="HDOD"/>
    <property type="match status" value="1"/>
</dbReference>
<evidence type="ECO:0000256" key="2">
    <source>
        <dbReference type="ARBA" id="ARBA00022741"/>
    </source>
</evidence>
<proteinExistence type="predicted"/>
<evidence type="ECO:0000259" key="5">
    <source>
        <dbReference type="PROSITE" id="PS50011"/>
    </source>
</evidence>
<gene>
    <name evidence="7" type="ORF">OHM77_00210</name>
</gene>
<evidence type="ECO:0000259" key="6">
    <source>
        <dbReference type="PROSITE" id="PS51833"/>
    </source>
</evidence>
<dbReference type="Pfam" id="PF00069">
    <property type="entry name" value="Pkinase"/>
    <property type="match status" value="1"/>
</dbReference>
<dbReference type="Gene3D" id="1.10.3210.10">
    <property type="entry name" value="Hypothetical protein af1432"/>
    <property type="match status" value="1"/>
</dbReference>
<evidence type="ECO:0000256" key="1">
    <source>
        <dbReference type="ARBA" id="ARBA00022679"/>
    </source>
</evidence>
<dbReference type="InterPro" id="IPR029016">
    <property type="entry name" value="GAF-like_dom_sf"/>
</dbReference>
<protein>
    <submittedName>
        <fullName evidence="7">HDOD domain-containing protein</fullName>
    </submittedName>
</protein>
<dbReference type="GO" id="GO:0005524">
    <property type="term" value="F:ATP binding"/>
    <property type="evidence" value="ECO:0007669"/>
    <property type="project" value="UniProtKB-KW"/>
</dbReference>
<dbReference type="InterPro" id="IPR011009">
    <property type="entry name" value="Kinase-like_dom_sf"/>
</dbReference>
<organism evidence="7">
    <name type="scientific">Candidatus Nitricoxidivorans perseverans</name>
    <dbReference type="NCBI Taxonomy" id="2975601"/>
    <lineage>
        <taxon>Bacteria</taxon>
        <taxon>Pseudomonadati</taxon>
        <taxon>Pseudomonadota</taxon>
        <taxon>Betaproteobacteria</taxon>
        <taxon>Nitrosomonadales</taxon>
        <taxon>Sterolibacteriaceae</taxon>
        <taxon>Candidatus Nitricoxidivorans</taxon>
    </lineage>
</organism>
<keyword evidence="1" id="KW-0808">Transferase</keyword>
<dbReference type="InterPro" id="IPR008271">
    <property type="entry name" value="Ser/Thr_kinase_AS"/>
</dbReference>
<dbReference type="InterPro" id="IPR013976">
    <property type="entry name" value="HDOD"/>
</dbReference>
<dbReference type="AlphaFoldDB" id="A0AA49IY63"/>
<accession>A0AA49IY63</accession>
<evidence type="ECO:0000313" key="7">
    <source>
        <dbReference type="EMBL" id="WIM05743.1"/>
    </source>
</evidence>
<dbReference type="InterPro" id="IPR000719">
    <property type="entry name" value="Prot_kinase_dom"/>
</dbReference>
<dbReference type="Gene3D" id="1.10.510.10">
    <property type="entry name" value="Transferase(Phosphotransferase) domain 1"/>
    <property type="match status" value="1"/>
</dbReference>
<keyword evidence="2" id="KW-0547">Nucleotide-binding</keyword>
<dbReference type="PROSITE" id="PS50011">
    <property type="entry name" value="PROTEIN_KINASE_DOM"/>
    <property type="match status" value="1"/>
</dbReference>
<reference evidence="7" key="1">
    <citation type="journal article" date="2023" name="Nat. Microbiol.">
        <title>Enrichment and characterization of a nitric oxide-reducing microbial community in a continuous bioreactor.</title>
        <authorList>
            <person name="Garrido-Amador P."/>
            <person name="Stortenbeker N."/>
            <person name="Wessels H.J.C.T."/>
            <person name="Speth D.R."/>
            <person name="Garcia-Heredia I."/>
            <person name="Kartal B."/>
        </authorList>
    </citation>
    <scope>NUCLEOTIDE SEQUENCE</scope>
    <source>
        <strain evidence="7">MAG1</strain>
    </source>
</reference>
<dbReference type="PANTHER" id="PTHR43289">
    <property type="entry name" value="MITOGEN-ACTIVATED PROTEIN KINASE KINASE KINASE 20-RELATED"/>
    <property type="match status" value="1"/>
</dbReference>
<evidence type="ECO:0000256" key="3">
    <source>
        <dbReference type="ARBA" id="ARBA00022777"/>
    </source>
</evidence>
<dbReference type="GO" id="GO:0004674">
    <property type="term" value="F:protein serine/threonine kinase activity"/>
    <property type="evidence" value="ECO:0007669"/>
    <property type="project" value="TreeGrafter"/>
</dbReference>
<dbReference type="SUPFAM" id="SSF55781">
    <property type="entry name" value="GAF domain-like"/>
    <property type="match status" value="1"/>
</dbReference>
<keyword evidence="4" id="KW-0067">ATP-binding</keyword>
<dbReference type="PANTHER" id="PTHR43289:SF6">
    <property type="entry name" value="SERINE_THREONINE-PROTEIN KINASE NEKL-3"/>
    <property type="match status" value="1"/>
</dbReference>
<name>A0AA49IY63_9PROT</name>
<evidence type="ECO:0000256" key="4">
    <source>
        <dbReference type="ARBA" id="ARBA00022840"/>
    </source>
</evidence>
<dbReference type="Proteomes" id="UP001234916">
    <property type="component" value="Chromosome"/>
</dbReference>
<dbReference type="CDD" id="cd14014">
    <property type="entry name" value="STKc_PknB_like"/>
    <property type="match status" value="1"/>
</dbReference>
<feature type="domain" description="HDOD" evidence="6">
    <location>
        <begin position="299"/>
        <end position="495"/>
    </location>
</feature>
<dbReference type="InterPro" id="IPR003018">
    <property type="entry name" value="GAF"/>
</dbReference>
<dbReference type="SUPFAM" id="SSF56112">
    <property type="entry name" value="Protein kinase-like (PK-like)"/>
    <property type="match status" value="1"/>
</dbReference>